<feature type="compositionally biased region" description="Low complexity" evidence="7">
    <location>
        <begin position="1"/>
        <end position="15"/>
    </location>
</feature>
<evidence type="ECO:0000313" key="8">
    <source>
        <dbReference type="EMBL" id="KAL3692599.1"/>
    </source>
</evidence>
<evidence type="ECO:0000256" key="3">
    <source>
        <dbReference type="ARBA" id="ARBA00022576"/>
    </source>
</evidence>
<keyword evidence="4" id="KW-0808">Transferase</keyword>
<protein>
    <submittedName>
        <fullName evidence="8">Uncharacterized protein</fullName>
    </submittedName>
</protein>
<keyword evidence="3" id="KW-0032">Aminotransferase</keyword>
<accession>A0ABD3HTC5</accession>
<proteinExistence type="inferred from homology"/>
<reference evidence="8 9" key="1">
    <citation type="submission" date="2024-09" db="EMBL/GenBank/DDBJ databases">
        <title>Chromosome-scale assembly of Riccia sorocarpa.</title>
        <authorList>
            <person name="Paukszto L."/>
        </authorList>
    </citation>
    <scope>NUCLEOTIDE SEQUENCE [LARGE SCALE GENOMIC DNA]</scope>
    <source>
        <strain evidence="8">LP-2024</strain>
        <tissue evidence="8">Aerial parts of the thallus</tissue>
    </source>
</reference>
<dbReference type="Gene3D" id="3.40.640.10">
    <property type="entry name" value="Type I PLP-dependent aspartate aminotransferase-like (Major domain)"/>
    <property type="match status" value="1"/>
</dbReference>
<dbReference type="AlphaFoldDB" id="A0ABD3HTC5"/>
<evidence type="ECO:0000256" key="1">
    <source>
        <dbReference type="ARBA" id="ARBA00004173"/>
    </source>
</evidence>
<dbReference type="InterPro" id="IPR015424">
    <property type="entry name" value="PyrdxlP-dep_Trfase"/>
</dbReference>
<dbReference type="Gene3D" id="3.90.1150.10">
    <property type="entry name" value="Aspartate Aminotransferase, domain 1"/>
    <property type="match status" value="1"/>
</dbReference>
<evidence type="ECO:0000256" key="2">
    <source>
        <dbReference type="ARBA" id="ARBA00008954"/>
    </source>
</evidence>
<organism evidence="8 9">
    <name type="scientific">Riccia sorocarpa</name>
    <dbReference type="NCBI Taxonomy" id="122646"/>
    <lineage>
        <taxon>Eukaryota</taxon>
        <taxon>Viridiplantae</taxon>
        <taxon>Streptophyta</taxon>
        <taxon>Embryophyta</taxon>
        <taxon>Marchantiophyta</taxon>
        <taxon>Marchantiopsida</taxon>
        <taxon>Marchantiidae</taxon>
        <taxon>Marchantiales</taxon>
        <taxon>Ricciaceae</taxon>
        <taxon>Riccia</taxon>
    </lineage>
</organism>
<dbReference type="NCBIfam" id="NF004767">
    <property type="entry name" value="PRK06105.1"/>
    <property type="match status" value="1"/>
</dbReference>
<dbReference type="InterPro" id="IPR049704">
    <property type="entry name" value="Aminotrans_3_PPA_site"/>
</dbReference>
<comment type="subcellular location">
    <subcellularLocation>
        <location evidence="1">Mitochondrion</location>
    </subcellularLocation>
</comment>
<sequence>MKGFFSGFRSGGSSSTMTRIDDLASRLKISHSPGQPEQADQPEPAGAKDQPEAAGAKEASSSERKGSDRGPPGHSMLAPFTSGTQQSDYHPLVITRSEGVYIFDNEGKKYLDALAGLWSTALGGNEKRLVDAATKQLSVLPFYHSFWNRTTEPSLKLAEELVDLFKPVKMAKVFYTNSGSEANDTQVKIIWYYNNHRGKPKKKKFIAREKAYHGSTLVTASLSGLSNLQNGFDLPDAFPYVLRAECPHYWRNHLPGESEEEYATRLADNLEKLILKEDPETIAAFFAEPVMGAGGVMPPPATYFEKVQAVLKKYDILFVADEVVTAFGRLGTMFGCEKYDIKPDLVSLAKAITSAYAPLGALLVSQKIWEEISAHSDKLGQFGHGFTYSGHPVSCAIALEAIQIYKEKKIDEYVAKVGPIWQEGMRAYEKSPIVAEIRGLGLIMAVEFGDKDPKKPFPASWGTGSFFGAECAKQGLLVRISGDIIMMSPTLVITEDEIKDFIRMFGEALKITENHIRELQASQ</sequence>
<dbReference type="Proteomes" id="UP001633002">
    <property type="component" value="Unassembled WGS sequence"/>
</dbReference>
<evidence type="ECO:0000256" key="5">
    <source>
        <dbReference type="ARBA" id="ARBA00022898"/>
    </source>
</evidence>
<name>A0ABD3HTC5_9MARC</name>
<dbReference type="CDD" id="cd00610">
    <property type="entry name" value="OAT_like"/>
    <property type="match status" value="1"/>
</dbReference>
<dbReference type="Pfam" id="PF00202">
    <property type="entry name" value="Aminotran_3"/>
    <property type="match status" value="1"/>
</dbReference>
<evidence type="ECO:0000256" key="4">
    <source>
        <dbReference type="ARBA" id="ARBA00022679"/>
    </source>
</evidence>
<evidence type="ECO:0000256" key="6">
    <source>
        <dbReference type="RuleBase" id="RU003560"/>
    </source>
</evidence>
<dbReference type="InterPro" id="IPR005814">
    <property type="entry name" value="Aminotrans_3"/>
</dbReference>
<dbReference type="GO" id="GO:0005739">
    <property type="term" value="C:mitochondrion"/>
    <property type="evidence" value="ECO:0007669"/>
    <property type="project" value="UniProtKB-SubCell"/>
</dbReference>
<dbReference type="InterPro" id="IPR015422">
    <property type="entry name" value="PyrdxlP-dep_Trfase_small"/>
</dbReference>
<dbReference type="FunFam" id="3.40.640.10:FF:000014">
    <property type="entry name" value="Adenosylmethionine-8-amino-7-oxononanoate aminotransferase, probable"/>
    <property type="match status" value="1"/>
</dbReference>
<dbReference type="GO" id="GO:0008483">
    <property type="term" value="F:transaminase activity"/>
    <property type="evidence" value="ECO:0007669"/>
    <property type="project" value="UniProtKB-KW"/>
</dbReference>
<dbReference type="SUPFAM" id="SSF53383">
    <property type="entry name" value="PLP-dependent transferases"/>
    <property type="match status" value="1"/>
</dbReference>
<dbReference type="InterPro" id="IPR015421">
    <property type="entry name" value="PyrdxlP-dep_Trfase_major"/>
</dbReference>
<keyword evidence="5 6" id="KW-0663">Pyridoxal phosphate</keyword>
<dbReference type="PANTHER" id="PTHR42684:SF3">
    <property type="entry name" value="ADENOSYLMETHIONINE-8-AMINO-7-OXONONANOATE AMINOTRANSFERASE"/>
    <property type="match status" value="1"/>
</dbReference>
<evidence type="ECO:0000256" key="7">
    <source>
        <dbReference type="SAM" id="MobiDB-lite"/>
    </source>
</evidence>
<comment type="similarity">
    <text evidence="2 6">Belongs to the class-III pyridoxal-phosphate-dependent aminotransferase family.</text>
</comment>
<dbReference type="PANTHER" id="PTHR42684">
    <property type="entry name" value="ADENOSYLMETHIONINE-8-AMINO-7-OXONONANOATE AMINOTRANSFERASE"/>
    <property type="match status" value="1"/>
</dbReference>
<dbReference type="PROSITE" id="PS00600">
    <property type="entry name" value="AA_TRANSFER_CLASS_3"/>
    <property type="match status" value="1"/>
</dbReference>
<keyword evidence="9" id="KW-1185">Reference proteome</keyword>
<evidence type="ECO:0000313" key="9">
    <source>
        <dbReference type="Proteomes" id="UP001633002"/>
    </source>
</evidence>
<feature type="region of interest" description="Disordered" evidence="7">
    <location>
        <begin position="1"/>
        <end position="84"/>
    </location>
</feature>
<dbReference type="EMBL" id="JBJQOH010000003">
    <property type="protein sequence ID" value="KAL3692599.1"/>
    <property type="molecule type" value="Genomic_DNA"/>
</dbReference>
<comment type="caution">
    <text evidence="8">The sequence shown here is derived from an EMBL/GenBank/DDBJ whole genome shotgun (WGS) entry which is preliminary data.</text>
</comment>
<gene>
    <name evidence="8" type="ORF">R1sor_006250</name>
</gene>